<dbReference type="InterPro" id="IPR000989">
    <property type="entry name" value="Rep"/>
</dbReference>
<gene>
    <name evidence="4" type="ORF">EV383_4012</name>
</gene>
<dbReference type="AlphaFoldDB" id="A0A4Q7UZ88"/>
<name>A0A4Q7UZ88_PSEST</name>
<comment type="caution">
    <text evidence="4">The sequence shown here is derived from an EMBL/GenBank/DDBJ whole genome shotgun (WGS) entry which is preliminary data.</text>
</comment>
<dbReference type="Proteomes" id="UP000291591">
    <property type="component" value="Unassembled WGS sequence"/>
</dbReference>
<protein>
    <submittedName>
        <fullName evidence="4">Uncharacterized protein</fullName>
    </submittedName>
</protein>
<accession>A0A4Q7UZ88</accession>
<dbReference type="GO" id="GO:0006260">
    <property type="term" value="P:DNA replication"/>
    <property type="evidence" value="ECO:0007669"/>
    <property type="project" value="UniProtKB-KW"/>
</dbReference>
<comment type="similarity">
    <text evidence="1">Belongs to the Gram-positive plasmids replication protein type 1 family.</text>
</comment>
<evidence type="ECO:0000313" key="4">
    <source>
        <dbReference type="EMBL" id="RZT87105.1"/>
    </source>
</evidence>
<proteinExistence type="inferred from homology"/>
<evidence type="ECO:0000256" key="1">
    <source>
        <dbReference type="ARBA" id="ARBA00008909"/>
    </source>
</evidence>
<dbReference type="Pfam" id="PF01446">
    <property type="entry name" value="Rep_1"/>
    <property type="match status" value="1"/>
</dbReference>
<organism evidence="4 5">
    <name type="scientific">Pseudonocardia sediminis</name>
    <dbReference type="NCBI Taxonomy" id="1397368"/>
    <lineage>
        <taxon>Bacteria</taxon>
        <taxon>Bacillati</taxon>
        <taxon>Actinomycetota</taxon>
        <taxon>Actinomycetes</taxon>
        <taxon>Pseudonocardiales</taxon>
        <taxon>Pseudonocardiaceae</taxon>
        <taxon>Pseudonocardia</taxon>
    </lineage>
</organism>
<evidence type="ECO:0000313" key="5">
    <source>
        <dbReference type="Proteomes" id="UP000291591"/>
    </source>
</evidence>
<keyword evidence="2" id="KW-0235">DNA replication</keyword>
<evidence type="ECO:0000256" key="3">
    <source>
        <dbReference type="SAM" id="MobiDB-lite"/>
    </source>
</evidence>
<keyword evidence="5" id="KW-1185">Reference proteome</keyword>
<dbReference type="EMBL" id="SHKL01000001">
    <property type="protein sequence ID" value="RZT87105.1"/>
    <property type="molecule type" value="Genomic_DNA"/>
</dbReference>
<dbReference type="GO" id="GO:0003677">
    <property type="term" value="F:DNA binding"/>
    <property type="evidence" value="ECO:0007669"/>
    <property type="project" value="InterPro"/>
</dbReference>
<reference evidence="4 5" key="1">
    <citation type="submission" date="2019-02" db="EMBL/GenBank/DDBJ databases">
        <title>Sequencing the genomes of 1000 actinobacteria strains.</title>
        <authorList>
            <person name="Klenk H.-P."/>
        </authorList>
    </citation>
    <scope>NUCLEOTIDE SEQUENCE [LARGE SCALE GENOMIC DNA]</scope>
    <source>
        <strain evidence="4 5">DSM 45779</strain>
    </source>
</reference>
<sequence>MVTKAPLPSPAGQAARRRERRDVAYQLRSRLWELSTLTRVRHCGRYTHAGVGAPGLRLSGDGASRRAGLSGLQSCGSTWSCPVCARKIAGERAEDLRQVVKAAAEHNGAAAMITMTLRHNRSHSLRACWDALSYAWSKVTSGKHYVAEQGQFGIVGWARCVEVTYGETSGWHVHLHALVILDSPTSPEMLDELAGRWWTRWERALNRKAFTAVADRGGLDVRPVQMHEGSADEIARYFNKIAAEVVGQSTKEGRCGNRTLFQVLRDGLQTGNADDLERWFDYEQVSRGRKQFTWSRGLRDWAGIGAHRSDEEIAESDTGGETVLFIDPESWPSVRASVTGLLAATEANGLAGAQSWLTDRGARWFFPPDRR</sequence>
<evidence type="ECO:0000256" key="2">
    <source>
        <dbReference type="ARBA" id="ARBA00022705"/>
    </source>
</evidence>
<feature type="region of interest" description="Disordered" evidence="3">
    <location>
        <begin position="1"/>
        <end position="20"/>
    </location>
</feature>